<dbReference type="GO" id="GO:0006355">
    <property type="term" value="P:regulation of DNA-templated transcription"/>
    <property type="evidence" value="ECO:0007669"/>
    <property type="project" value="InterPro"/>
</dbReference>
<organism evidence="1">
    <name type="scientific">freshwater metagenome</name>
    <dbReference type="NCBI Taxonomy" id="449393"/>
    <lineage>
        <taxon>unclassified sequences</taxon>
        <taxon>metagenomes</taxon>
        <taxon>ecological metagenomes</taxon>
    </lineage>
</organism>
<protein>
    <submittedName>
        <fullName evidence="1">Unannotated protein</fullName>
    </submittedName>
</protein>
<name>A0A6J6UKI5_9ZZZZ</name>
<dbReference type="Gene3D" id="1.10.1220.10">
    <property type="entry name" value="Met repressor-like"/>
    <property type="match status" value="1"/>
</dbReference>
<dbReference type="AlphaFoldDB" id="A0A6J6UKI5"/>
<gene>
    <name evidence="1" type="ORF">UFOPK2870_00610</name>
</gene>
<proteinExistence type="predicted"/>
<dbReference type="InterPro" id="IPR013321">
    <property type="entry name" value="Arc_rbn_hlx_hlx"/>
</dbReference>
<accession>A0A6J6UKI5</accession>
<sequence>MLEACYFPDMPAIQVKNVPQELHDQLREIAELQNCTIGDVILEAIKQEINRQKHTQWLDEVLSHPTGLKWTAKERQDFFDELRQERDAR</sequence>
<dbReference type="SUPFAM" id="SSF47598">
    <property type="entry name" value="Ribbon-helix-helix"/>
    <property type="match status" value="1"/>
</dbReference>
<reference evidence="1" key="1">
    <citation type="submission" date="2020-05" db="EMBL/GenBank/DDBJ databases">
        <authorList>
            <person name="Chiriac C."/>
            <person name="Salcher M."/>
            <person name="Ghai R."/>
            <person name="Kavagutti S V."/>
        </authorList>
    </citation>
    <scope>NUCLEOTIDE SEQUENCE</scope>
</reference>
<dbReference type="EMBL" id="CAEZZL010000036">
    <property type="protein sequence ID" value="CAB4760461.1"/>
    <property type="molecule type" value="Genomic_DNA"/>
</dbReference>
<dbReference type="InterPro" id="IPR010985">
    <property type="entry name" value="Ribbon_hlx_hlx"/>
</dbReference>
<evidence type="ECO:0000313" key="1">
    <source>
        <dbReference type="EMBL" id="CAB4760461.1"/>
    </source>
</evidence>